<name>A0A917HP29_9BACL</name>
<evidence type="ECO:0000313" key="9">
    <source>
        <dbReference type="Proteomes" id="UP000600247"/>
    </source>
</evidence>
<dbReference type="AlphaFoldDB" id="A0A917HP29"/>
<keyword evidence="4 6" id="KW-0732">Signal</keyword>
<proteinExistence type="inferred from homology"/>
<dbReference type="InterPro" id="IPR002491">
    <property type="entry name" value="ABC_transptr_periplasmic_BD"/>
</dbReference>
<evidence type="ECO:0000313" key="8">
    <source>
        <dbReference type="EMBL" id="GGG85935.1"/>
    </source>
</evidence>
<feature type="region of interest" description="Disordered" evidence="5">
    <location>
        <begin position="30"/>
        <end position="51"/>
    </location>
</feature>
<sequence>MRYKFRISSTFFLTALTILLLISGCGSKADNNSTTPSAPPDTGTETNSEPKEFKHELGSIQLDFTPQRIVAPYLEDALLTLGIKPAAKWSYGELVQDYLEQDLQDVPKLDFSGGGLNKEALLATNPDLVVLYTTNMADEEAYKQFSSIAPTYVFEDATVDWKKTLEVIGQMTGTSAKAEQAILDYDKKVVQAKEQLKPFVDNKTFAVIRVKPKEVQLMDGSYYSGLVLYSDLNLTPHKLVKELSWNRAQPLSLEILPQLDADYIFVLVQGEDSRALLTDYENSALWRNLPAVKNGQVFEMPSNYWMASGAIANTKKIDDILNALVK</sequence>
<keyword evidence="3" id="KW-0813">Transport</keyword>
<dbReference type="Gene3D" id="3.40.50.1980">
    <property type="entry name" value="Nitrogenase molybdenum iron protein domain"/>
    <property type="match status" value="2"/>
</dbReference>
<dbReference type="PROSITE" id="PS51257">
    <property type="entry name" value="PROKAR_LIPOPROTEIN"/>
    <property type="match status" value="1"/>
</dbReference>
<evidence type="ECO:0000259" key="7">
    <source>
        <dbReference type="PROSITE" id="PS50983"/>
    </source>
</evidence>
<protein>
    <submittedName>
        <fullName evidence="8">Ferrichrome ABC transporter substrate-binding protein</fullName>
    </submittedName>
</protein>
<dbReference type="InterPro" id="IPR051313">
    <property type="entry name" value="Bact_iron-sidero_bind"/>
</dbReference>
<dbReference type="PANTHER" id="PTHR30532">
    <property type="entry name" value="IRON III DICITRATE-BINDING PERIPLASMIC PROTEIN"/>
    <property type="match status" value="1"/>
</dbReference>
<dbReference type="SUPFAM" id="SSF53807">
    <property type="entry name" value="Helical backbone' metal receptor"/>
    <property type="match status" value="1"/>
</dbReference>
<evidence type="ECO:0000256" key="5">
    <source>
        <dbReference type="SAM" id="MobiDB-lite"/>
    </source>
</evidence>
<feature type="chain" id="PRO_5038907548" evidence="6">
    <location>
        <begin position="29"/>
        <end position="326"/>
    </location>
</feature>
<gene>
    <name evidence="8" type="ORF">GCM10010918_50030</name>
</gene>
<dbReference type="GO" id="GO:0030288">
    <property type="term" value="C:outer membrane-bounded periplasmic space"/>
    <property type="evidence" value="ECO:0007669"/>
    <property type="project" value="TreeGrafter"/>
</dbReference>
<feature type="domain" description="Fe/B12 periplasmic-binding" evidence="7">
    <location>
        <begin position="66"/>
        <end position="326"/>
    </location>
</feature>
<evidence type="ECO:0000256" key="6">
    <source>
        <dbReference type="SAM" id="SignalP"/>
    </source>
</evidence>
<evidence type="ECO:0000256" key="2">
    <source>
        <dbReference type="ARBA" id="ARBA00008814"/>
    </source>
</evidence>
<dbReference type="PROSITE" id="PS50983">
    <property type="entry name" value="FE_B12_PBP"/>
    <property type="match status" value="1"/>
</dbReference>
<dbReference type="GO" id="GO:1901678">
    <property type="term" value="P:iron coordination entity transport"/>
    <property type="evidence" value="ECO:0007669"/>
    <property type="project" value="UniProtKB-ARBA"/>
</dbReference>
<dbReference type="EMBL" id="BMHY01000015">
    <property type="protein sequence ID" value="GGG85935.1"/>
    <property type="molecule type" value="Genomic_DNA"/>
</dbReference>
<keyword evidence="9" id="KW-1185">Reference proteome</keyword>
<evidence type="ECO:0000256" key="3">
    <source>
        <dbReference type="ARBA" id="ARBA00022448"/>
    </source>
</evidence>
<dbReference type="Proteomes" id="UP000600247">
    <property type="component" value="Unassembled WGS sequence"/>
</dbReference>
<dbReference type="PANTHER" id="PTHR30532:SF1">
    <property type="entry name" value="IRON(3+)-HYDROXAMATE-BINDING PROTEIN FHUD"/>
    <property type="match status" value="1"/>
</dbReference>
<dbReference type="Pfam" id="PF01497">
    <property type="entry name" value="Peripla_BP_2"/>
    <property type="match status" value="1"/>
</dbReference>
<comment type="subcellular location">
    <subcellularLocation>
        <location evidence="1">Cell envelope</location>
    </subcellularLocation>
</comment>
<evidence type="ECO:0000256" key="1">
    <source>
        <dbReference type="ARBA" id="ARBA00004196"/>
    </source>
</evidence>
<comment type="caution">
    <text evidence="8">The sequence shown here is derived from an EMBL/GenBank/DDBJ whole genome shotgun (WGS) entry which is preliminary data.</text>
</comment>
<organism evidence="8 9">
    <name type="scientific">Paenibacillus radicis</name>
    <name type="common">ex Gao et al. 2016</name>
    <dbReference type="NCBI Taxonomy" id="1737354"/>
    <lineage>
        <taxon>Bacteria</taxon>
        <taxon>Bacillati</taxon>
        <taxon>Bacillota</taxon>
        <taxon>Bacilli</taxon>
        <taxon>Bacillales</taxon>
        <taxon>Paenibacillaceae</taxon>
        <taxon>Paenibacillus</taxon>
    </lineage>
</organism>
<comment type="similarity">
    <text evidence="2">Belongs to the bacterial solute-binding protein 8 family.</text>
</comment>
<dbReference type="RefSeq" id="WP_188892420.1">
    <property type="nucleotide sequence ID" value="NZ_BMHY01000015.1"/>
</dbReference>
<accession>A0A917HP29</accession>
<feature type="signal peptide" evidence="6">
    <location>
        <begin position="1"/>
        <end position="28"/>
    </location>
</feature>
<evidence type="ECO:0000256" key="4">
    <source>
        <dbReference type="ARBA" id="ARBA00022729"/>
    </source>
</evidence>
<reference evidence="8 9" key="1">
    <citation type="journal article" date="2014" name="Int. J. Syst. Evol. Microbiol.">
        <title>Complete genome sequence of Corynebacterium casei LMG S-19264T (=DSM 44701T), isolated from a smear-ripened cheese.</title>
        <authorList>
            <consortium name="US DOE Joint Genome Institute (JGI-PGF)"/>
            <person name="Walter F."/>
            <person name="Albersmeier A."/>
            <person name="Kalinowski J."/>
            <person name="Ruckert C."/>
        </authorList>
    </citation>
    <scope>NUCLEOTIDE SEQUENCE [LARGE SCALE GENOMIC DNA]</scope>
    <source>
        <strain evidence="8 9">CGMCC 1.15286</strain>
    </source>
</reference>